<dbReference type="AlphaFoldDB" id="H6L927"/>
<dbReference type="RefSeq" id="WP_014373410.1">
    <property type="nucleotide sequence ID" value="NC_016940.1"/>
</dbReference>
<accession>H6L927</accession>
<organism evidence="1 2">
    <name type="scientific">Saprospira grandis (strain Lewin)</name>
    <dbReference type="NCBI Taxonomy" id="984262"/>
    <lineage>
        <taxon>Bacteria</taxon>
        <taxon>Pseudomonadati</taxon>
        <taxon>Bacteroidota</taxon>
        <taxon>Saprospiria</taxon>
        <taxon>Saprospirales</taxon>
        <taxon>Saprospiraceae</taxon>
        <taxon>Saprospira</taxon>
    </lineage>
</organism>
<proteinExistence type="predicted"/>
<reference evidence="1 2" key="1">
    <citation type="journal article" date="2012" name="Stand. Genomic Sci.">
        <title>Complete genome sequencing and analysis of Saprospira grandis str. Lewin, a predatory marine bacterium.</title>
        <authorList>
            <person name="Saw J.H."/>
            <person name="Yuryev A."/>
            <person name="Kanbe M."/>
            <person name="Hou S."/>
            <person name="Young A.G."/>
            <person name="Aizawa S."/>
            <person name="Alam M."/>
        </authorList>
    </citation>
    <scope>NUCLEOTIDE SEQUENCE [LARGE SCALE GENOMIC DNA]</scope>
    <source>
        <strain evidence="1 2">Lewin</strain>
    </source>
</reference>
<dbReference type="EMBL" id="CP002831">
    <property type="protein sequence ID" value="AFC23163.1"/>
    <property type="molecule type" value="Genomic_DNA"/>
</dbReference>
<protein>
    <submittedName>
        <fullName evidence="1">Uncharacterized protein</fullName>
    </submittedName>
</protein>
<dbReference type="OrthoDB" id="9828945at2"/>
<evidence type="ECO:0000313" key="1">
    <source>
        <dbReference type="EMBL" id="AFC23163.1"/>
    </source>
</evidence>
<name>H6L927_SAPGL</name>
<gene>
    <name evidence="1" type="ordered locus">SGRA_0424</name>
</gene>
<dbReference type="KEGG" id="sgn:SGRA_0424"/>
<keyword evidence="2" id="KW-1185">Reference proteome</keyword>
<evidence type="ECO:0000313" key="2">
    <source>
        <dbReference type="Proteomes" id="UP000007519"/>
    </source>
</evidence>
<dbReference type="Proteomes" id="UP000007519">
    <property type="component" value="Chromosome"/>
</dbReference>
<dbReference type="HOGENOM" id="CLU_2025117_0_0_10"/>
<sequence>MWADKLKQINEKLSNHLWLDVEVASIMDETLVLNLGEDLTYSPRYQLKLEGVNYFNLGRCWTWEPTKPFIESVDFSFIEQVNRQYIQESLTEEGVTSLFKLATDEDAFFLVIAAEIELLAID</sequence>
<dbReference type="STRING" id="984262.SGRA_0424"/>